<dbReference type="SUPFAM" id="SSF52540">
    <property type="entry name" value="P-loop containing nucleoside triphosphate hydrolases"/>
    <property type="match status" value="1"/>
</dbReference>
<organism evidence="3 4">
    <name type="scientific">Candolleomyces eurysporus</name>
    <dbReference type="NCBI Taxonomy" id="2828524"/>
    <lineage>
        <taxon>Eukaryota</taxon>
        <taxon>Fungi</taxon>
        <taxon>Dikarya</taxon>
        <taxon>Basidiomycota</taxon>
        <taxon>Agaricomycotina</taxon>
        <taxon>Agaricomycetes</taxon>
        <taxon>Agaricomycetidae</taxon>
        <taxon>Agaricales</taxon>
        <taxon>Agaricineae</taxon>
        <taxon>Psathyrellaceae</taxon>
        <taxon>Candolleomyces</taxon>
    </lineage>
</organism>
<evidence type="ECO:0000313" key="3">
    <source>
        <dbReference type="EMBL" id="KAJ2933266.1"/>
    </source>
</evidence>
<dbReference type="EMBL" id="JANBPK010000748">
    <property type="protein sequence ID" value="KAJ2933266.1"/>
    <property type="molecule type" value="Genomic_DNA"/>
</dbReference>
<dbReference type="Pfam" id="PF24883">
    <property type="entry name" value="NPHP3_N"/>
    <property type="match status" value="1"/>
</dbReference>
<feature type="domain" description="Nephrocystin 3-like N-terminal" evidence="2">
    <location>
        <begin position="75"/>
        <end position="210"/>
    </location>
</feature>
<dbReference type="PANTHER" id="PTHR10039">
    <property type="entry name" value="AMELOGENIN"/>
    <property type="match status" value="1"/>
</dbReference>
<dbReference type="InterPro" id="IPR056884">
    <property type="entry name" value="NPHP3-like_N"/>
</dbReference>
<sequence>MSSPSYFTNANNFAVNKLTFNNYSSESDAFQYLHKHSATSAMHDSEERYPPPLCHPGTREVVVARIEGWYGLEIPPKKKIMWVHAPAGYGKTAVAGTVAKNLDSRTRVNFNPVGATFFFWRTSPERNSPTRFIITLAYQLAMSIPEIAPHMEAAVKRNPMVLNKALEVQAVKLLIEPFKSLGKLDEIPHRLVIVDGLDECINSDQESLVQKQYAEDQERAQARILDLIYTLQSHHLPLCFLILSRPEPWIERHIRSRLFQVVTETLDLYQVGDHLKDAEKFVRVELSRIAEKVDHQNEEGSDDEWPCEGIVHRLLSRVEGHMLYATTIIRHIDDPYDDPRQRLQDILNSGLSSTPNLAQSTPFCSLHELYRQILRSSPLSNRATMVEVLEEILAARYHFPTGTGITLALKILDRISGRAPGRGIIVIRPLHAVIRLADSDTAVDGNFFYHSSFAEFLENEPRLLPDVTIDVQKGVGRVLAGCLNSISSITMDSRVDEDYLLFALSWGYFWREWMPSDKAEFSSQLRVLLAVDLAASFSQEIDLSANHRRLYRRSSFVCTNDLFHPTANLIVDGKSVSNIDAPLAEDAVSHLRSAVEGAFLHVLAPEYFRHHCHDDFLDTISGSLAHYLEEIDKYGPHEHSDVYCALETLRLEEEELYLELESWLLVYWWEKSVQQP</sequence>
<keyword evidence="4" id="KW-1185">Reference proteome</keyword>
<evidence type="ECO:0000259" key="2">
    <source>
        <dbReference type="Pfam" id="PF24883"/>
    </source>
</evidence>
<evidence type="ECO:0000256" key="1">
    <source>
        <dbReference type="ARBA" id="ARBA00022737"/>
    </source>
</evidence>
<reference evidence="3" key="1">
    <citation type="submission" date="2022-06" db="EMBL/GenBank/DDBJ databases">
        <title>Genome Sequence of Candolleomyces eurysporus.</title>
        <authorList>
            <person name="Buettner E."/>
        </authorList>
    </citation>
    <scope>NUCLEOTIDE SEQUENCE</scope>
    <source>
        <strain evidence="3">VTCC 930004</strain>
    </source>
</reference>
<accession>A0A9W8JCF0</accession>
<dbReference type="AlphaFoldDB" id="A0A9W8JCF0"/>
<gene>
    <name evidence="3" type="ORF">H1R20_g3827</name>
</gene>
<dbReference type="InterPro" id="IPR027417">
    <property type="entry name" value="P-loop_NTPase"/>
</dbReference>
<feature type="non-terminal residue" evidence="3">
    <location>
        <position position="676"/>
    </location>
</feature>
<dbReference type="Gene3D" id="3.40.50.300">
    <property type="entry name" value="P-loop containing nucleotide triphosphate hydrolases"/>
    <property type="match status" value="1"/>
</dbReference>
<protein>
    <recommendedName>
        <fullName evidence="2">Nephrocystin 3-like N-terminal domain-containing protein</fullName>
    </recommendedName>
</protein>
<name>A0A9W8JCF0_9AGAR</name>
<evidence type="ECO:0000313" key="4">
    <source>
        <dbReference type="Proteomes" id="UP001140091"/>
    </source>
</evidence>
<keyword evidence="1" id="KW-0677">Repeat</keyword>
<dbReference type="Proteomes" id="UP001140091">
    <property type="component" value="Unassembled WGS sequence"/>
</dbReference>
<comment type="caution">
    <text evidence="3">The sequence shown here is derived from an EMBL/GenBank/DDBJ whole genome shotgun (WGS) entry which is preliminary data.</text>
</comment>
<proteinExistence type="predicted"/>
<dbReference type="PANTHER" id="PTHR10039:SF17">
    <property type="entry name" value="FUNGAL STAND N-TERMINAL GOODBYE DOMAIN-CONTAINING PROTEIN-RELATED"/>
    <property type="match status" value="1"/>
</dbReference>
<dbReference type="OrthoDB" id="194358at2759"/>